<keyword evidence="2" id="KW-1185">Reference proteome</keyword>
<dbReference type="AlphaFoldDB" id="A0A7X0JW25"/>
<name>A0A7X0JW25_9GAMM</name>
<evidence type="ECO:0000313" key="1">
    <source>
        <dbReference type="EMBL" id="MBB6523252.1"/>
    </source>
</evidence>
<reference evidence="1 2" key="1">
    <citation type="submission" date="2020-08" db="EMBL/GenBank/DDBJ databases">
        <title>Genomic Encyclopedia of Type Strains, Phase IV (KMG-IV): sequencing the most valuable type-strain genomes for metagenomic binning, comparative biology and taxonomic classification.</title>
        <authorList>
            <person name="Goeker M."/>
        </authorList>
    </citation>
    <scope>NUCLEOTIDE SEQUENCE [LARGE SCALE GENOMIC DNA]</scope>
    <source>
        <strain evidence="1 2">DSM 22368</strain>
    </source>
</reference>
<protein>
    <submittedName>
        <fullName evidence="1">Uncharacterized protein</fullName>
    </submittedName>
</protein>
<gene>
    <name evidence="1" type="ORF">HNR48_003554</name>
</gene>
<sequence>MTNSSSDRPGIQWDHPNQDAETIIRELATRHNLDAHLSEDDYLGTDVAYIAGDDVTLDDVEKLLVNIAKLKIYNGLDISKLHARYLRELKSKSHTEGETQHCC</sequence>
<organism evidence="1 2">
    <name type="scientific">Pseudoteredinibacter isoporae</name>
    <dbReference type="NCBI Taxonomy" id="570281"/>
    <lineage>
        <taxon>Bacteria</taxon>
        <taxon>Pseudomonadati</taxon>
        <taxon>Pseudomonadota</taxon>
        <taxon>Gammaproteobacteria</taxon>
        <taxon>Cellvibrionales</taxon>
        <taxon>Cellvibrionaceae</taxon>
        <taxon>Pseudoteredinibacter</taxon>
    </lineage>
</organism>
<accession>A0A7X0JW25</accession>
<dbReference type="RefSeq" id="WP_166843652.1">
    <property type="nucleotide sequence ID" value="NZ_JAAONY010000003.1"/>
</dbReference>
<comment type="caution">
    <text evidence="1">The sequence shown here is derived from an EMBL/GenBank/DDBJ whole genome shotgun (WGS) entry which is preliminary data.</text>
</comment>
<evidence type="ECO:0000313" key="2">
    <source>
        <dbReference type="Proteomes" id="UP000528457"/>
    </source>
</evidence>
<dbReference type="Proteomes" id="UP000528457">
    <property type="component" value="Unassembled WGS sequence"/>
</dbReference>
<proteinExistence type="predicted"/>
<dbReference type="EMBL" id="JACHHT010000003">
    <property type="protein sequence ID" value="MBB6523252.1"/>
    <property type="molecule type" value="Genomic_DNA"/>
</dbReference>
<dbReference type="InParanoid" id="A0A7X0JW25"/>